<dbReference type="PANTHER" id="PTHR39609:SF1">
    <property type="entry name" value="RFEG"/>
    <property type="match status" value="1"/>
</dbReference>
<dbReference type="PANTHER" id="PTHR39609">
    <property type="entry name" value="RFEG-RELATED"/>
    <property type="match status" value="1"/>
</dbReference>
<feature type="compositionally biased region" description="Basic and acidic residues" evidence="1">
    <location>
        <begin position="84"/>
        <end position="144"/>
    </location>
</feature>
<sequence length="412" mass="46684">MPRYEDDYGRREDPRAATVRREVREDRHAPARVETRERTRVIEDPRDPRGASRTQEPMEIVDSRLMSASRTMGDPRGANAAARLEPRPDRHGGGVVSRARDEPTYYDDHKPTRMVDPRDARTADVYSRETAPRYSNPRDDRMDTEPDIPPPRRSAAREVVDPREHYMDEDHRSNRYNDYFVPGAGIEVIQHEICRYLGNDATVRPFTNKDGRTGFLVRAYRALTSAMIDDLKRDSARWRQDQDRRNRQGRSTVSYAEMKGRQEADYGDSMDVDTQDYAHEAVPRHREIDPRDIHARDVRDPRDLRDPRNVQGRHGVTPVSSGAYGQEPYPAYSIGSSQPGNYGPEGIPRYGGGGNTPPTTRAPVPGYGQPGYGGRNAAPAAPPAQAYRDPRTGQMVTGYETGYADPRSRHGR</sequence>
<dbReference type="HOGENOM" id="CLU_039432_0_0_1"/>
<feature type="compositionally biased region" description="Basic and acidic residues" evidence="1">
    <location>
        <begin position="236"/>
        <end position="246"/>
    </location>
</feature>
<protein>
    <submittedName>
        <fullName evidence="2">Uncharacterized protein</fullName>
    </submittedName>
</protein>
<dbReference type="STRING" id="1220924.W2RVA3"/>
<dbReference type="AlphaFoldDB" id="W2RVA3"/>
<dbReference type="eggNOG" id="ENOG502SQKQ">
    <property type="taxonomic scope" value="Eukaryota"/>
</dbReference>
<feature type="region of interest" description="Disordered" evidence="1">
    <location>
        <begin position="286"/>
        <end position="412"/>
    </location>
</feature>
<dbReference type="VEuPathDB" id="FungiDB:HMPREF1541_04703"/>
<dbReference type="OrthoDB" id="4146887at2759"/>
<evidence type="ECO:0000313" key="2">
    <source>
        <dbReference type="EMBL" id="ETN40426.1"/>
    </source>
</evidence>
<proteinExistence type="predicted"/>
<keyword evidence="3" id="KW-1185">Reference proteome</keyword>
<accession>W2RVA3</accession>
<evidence type="ECO:0000313" key="3">
    <source>
        <dbReference type="Proteomes" id="UP000030752"/>
    </source>
</evidence>
<dbReference type="GeneID" id="19972042"/>
<feature type="compositionally biased region" description="Basic and acidic residues" evidence="1">
    <location>
        <begin position="286"/>
        <end position="308"/>
    </location>
</feature>
<feature type="region of interest" description="Disordered" evidence="1">
    <location>
        <begin position="1"/>
        <end position="156"/>
    </location>
</feature>
<dbReference type="Proteomes" id="UP000030752">
    <property type="component" value="Unassembled WGS sequence"/>
</dbReference>
<dbReference type="InParanoid" id="W2RVA3"/>
<gene>
    <name evidence="2" type="ORF">HMPREF1541_04703</name>
</gene>
<feature type="compositionally biased region" description="Basic and acidic residues" evidence="1">
    <location>
        <begin position="1"/>
        <end position="50"/>
    </location>
</feature>
<organism evidence="2 3">
    <name type="scientific">Cyphellophora europaea (strain CBS 101466)</name>
    <name type="common">Phialophora europaea</name>
    <dbReference type="NCBI Taxonomy" id="1220924"/>
    <lineage>
        <taxon>Eukaryota</taxon>
        <taxon>Fungi</taxon>
        <taxon>Dikarya</taxon>
        <taxon>Ascomycota</taxon>
        <taxon>Pezizomycotina</taxon>
        <taxon>Eurotiomycetes</taxon>
        <taxon>Chaetothyriomycetidae</taxon>
        <taxon>Chaetothyriales</taxon>
        <taxon>Cyphellophoraceae</taxon>
        <taxon>Cyphellophora</taxon>
    </lineage>
</organism>
<reference evidence="2 3" key="1">
    <citation type="submission" date="2013-03" db="EMBL/GenBank/DDBJ databases">
        <title>The Genome Sequence of Phialophora europaea CBS 101466.</title>
        <authorList>
            <consortium name="The Broad Institute Genomics Platform"/>
            <person name="Cuomo C."/>
            <person name="de Hoog S."/>
            <person name="Gorbushina A."/>
            <person name="Walker B."/>
            <person name="Young S.K."/>
            <person name="Zeng Q."/>
            <person name="Gargeya S."/>
            <person name="Fitzgerald M."/>
            <person name="Haas B."/>
            <person name="Abouelleil A."/>
            <person name="Allen A.W."/>
            <person name="Alvarado L."/>
            <person name="Arachchi H.M."/>
            <person name="Berlin A.M."/>
            <person name="Chapman S.B."/>
            <person name="Gainer-Dewar J."/>
            <person name="Goldberg J."/>
            <person name="Griggs A."/>
            <person name="Gujja S."/>
            <person name="Hansen M."/>
            <person name="Howarth C."/>
            <person name="Imamovic A."/>
            <person name="Ireland A."/>
            <person name="Larimer J."/>
            <person name="McCowan C."/>
            <person name="Murphy C."/>
            <person name="Pearson M."/>
            <person name="Poon T.W."/>
            <person name="Priest M."/>
            <person name="Roberts A."/>
            <person name="Saif S."/>
            <person name="Shea T."/>
            <person name="Sisk P."/>
            <person name="Sykes S."/>
            <person name="Wortman J."/>
            <person name="Nusbaum C."/>
            <person name="Birren B."/>
        </authorList>
    </citation>
    <scope>NUCLEOTIDE SEQUENCE [LARGE SCALE GENOMIC DNA]</scope>
    <source>
        <strain evidence="2 3">CBS 101466</strain>
    </source>
</reference>
<dbReference type="EMBL" id="KB822720">
    <property type="protein sequence ID" value="ETN40426.1"/>
    <property type="molecule type" value="Genomic_DNA"/>
</dbReference>
<feature type="compositionally biased region" description="Low complexity" evidence="1">
    <location>
        <begin position="377"/>
        <end position="386"/>
    </location>
</feature>
<name>W2RVA3_CYPE1</name>
<evidence type="ECO:0000256" key="1">
    <source>
        <dbReference type="SAM" id="MobiDB-lite"/>
    </source>
</evidence>
<feature type="region of interest" description="Disordered" evidence="1">
    <location>
        <begin position="236"/>
        <end position="269"/>
    </location>
</feature>
<dbReference type="RefSeq" id="XP_008717269.1">
    <property type="nucleotide sequence ID" value="XM_008719047.1"/>
</dbReference>